<sequence length="340" mass="37479">MSFSETHPNSQYHYDGSGIYASSSDSDGPPTPCYPSPASGTEAYSYSPVEFYPKTEGSTPFWPTSYAQAPDVASPADIPLHAPVPLPRPSSLLYPDAQTGSYTIQDAPSQHGPSYPLFGSYSSQSLLSPVSPLESFPDPSHAEPVPLQPLVPLETPPFEPFINFYNTNPCDLPLLTFPTPSELLNDQPSTVSEPHDLGPDKADTARRARSRAMAKSVGFTPTDPDSISSHEKKRHYLECLERYVIYLHEQLNLIGTQPVALERVSNYRGLSSRSIRTLLVHMKNTTRNLNLQRMTEEYRFLSLRDALIKQEATAEALKQSQSRSTEPGATKYVNNGGDNV</sequence>
<evidence type="ECO:0000313" key="2">
    <source>
        <dbReference type="EMBL" id="SJL05709.1"/>
    </source>
</evidence>
<evidence type="ECO:0000256" key="1">
    <source>
        <dbReference type="SAM" id="MobiDB-lite"/>
    </source>
</evidence>
<keyword evidence="3" id="KW-1185">Reference proteome</keyword>
<feature type="region of interest" description="Disordered" evidence="1">
    <location>
        <begin position="318"/>
        <end position="340"/>
    </location>
</feature>
<dbReference type="OMA" id="FYNTNPC"/>
<feature type="region of interest" description="Disordered" evidence="1">
    <location>
        <begin position="1"/>
        <end position="39"/>
    </location>
</feature>
<evidence type="ECO:0000313" key="3">
    <source>
        <dbReference type="Proteomes" id="UP000219338"/>
    </source>
</evidence>
<feature type="compositionally biased region" description="Polar residues" evidence="1">
    <location>
        <begin position="1"/>
        <end position="12"/>
    </location>
</feature>
<protein>
    <submittedName>
        <fullName evidence="2">Uncharacterized protein</fullName>
    </submittedName>
</protein>
<dbReference type="STRING" id="47428.A0A284RAD5"/>
<dbReference type="AlphaFoldDB" id="A0A284RAD5"/>
<accession>A0A284RAD5</accession>
<proteinExistence type="predicted"/>
<reference evidence="3" key="1">
    <citation type="journal article" date="2017" name="Nat. Ecol. Evol.">
        <title>Genome expansion and lineage-specific genetic innovations in the forest pathogenic fungi Armillaria.</title>
        <authorList>
            <person name="Sipos G."/>
            <person name="Prasanna A.N."/>
            <person name="Walter M.C."/>
            <person name="O'Connor E."/>
            <person name="Balint B."/>
            <person name="Krizsan K."/>
            <person name="Kiss B."/>
            <person name="Hess J."/>
            <person name="Varga T."/>
            <person name="Slot J."/>
            <person name="Riley R."/>
            <person name="Boka B."/>
            <person name="Rigling D."/>
            <person name="Barry K."/>
            <person name="Lee J."/>
            <person name="Mihaltcheva S."/>
            <person name="LaButti K."/>
            <person name="Lipzen A."/>
            <person name="Waldron R."/>
            <person name="Moloney N.M."/>
            <person name="Sperisen C."/>
            <person name="Kredics L."/>
            <person name="Vagvoelgyi C."/>
            <person name="Patrignani A."/>
            <person name="Fitzpatrick D."/>
            <person name="Nagy I."/>
            <person name="Doyle S."/>
            <person name="Anderson J.B."/>
            <person name="Grigoriev I.V."/>
            <person name="Gueldener U."/>
            <person name="Muensterkoetter M."/>
            <person name="Nagy L.G."/>
        </authorList>
    </citation>
    <scope>NUCLEOTIDE SEQUENCE [LARGE SCALE GENOMIC DNA]</scope>
    <source>
        <strain evidence="3">C18/9</strain>
    </source>
</reference>
<name>A0A284RAD5_ARMOS</name>
<dbReference type="Proteomes" id="UP000219338">
    <property type="component" value="Unassembled WGS sequence"/>
</dbReference>
<dbReference type="EMBL" id="FUEG01000006">
    <property type="protein sequence ID" value="SJL05709.1"/>
    <property type="molecule type" value="Genomic_DNA"/>
</dbReference>
<organism evidence="2 3">
    <name type="scientific">Armillaria ostoyae</name>
    <name type="common">Armillaria root rot fungus</name>
    <dbReference type="NCBI Taxonomy" id="47428"/>
    <lineage>
        <taxon>Eukaryota</taxon>
        <taxon>Fungi</taxon>
        <taxon>Dikarya</taxon>
        <taxon>Basidiomycota</taxon>
        <taxon>Agaricomycotina</taxon>
        <taxon>Agaricomycetes</taxon>
        <taxon>Agaricomycetidae</taxon>
        <taxon>Agaricales</taxon>
        <taxon>Marasmiineae</taxon>
        <taxon>Physalacriaceae</taxon>
        <taxon>Armillaria</taxon>
    </lineage>
</organism>
<gene>
    <name evidence="2" type="ORF">ARMOST_09045</name>
</gene>
<dbReference type="OrthoDB" id="3258400at2759"/>